<comment type="caution">
    <text evidence="7">The sequence shown here is derived from an EMBL/GenBank/DDBJ whole genome shotgun (WGS) entry which is preliminary data.</text>
</comment>
<gene>
    <name evidence="7" type="ORF">AC1_0570</name>
</gene>
<dbReference type="InterPro" id="IPR051533">
    <property type="entry name" value="WaaL-like"/>
</dbReference>
<protein>
    <submittedName>
        <fullName evidence="7">Membrane protein</fullName>
    </submittedName>
</protein>
<feature type="transmembrane region" description="Helical" evidence="5">
    <location>
        <begin position="54"/>
        <end position="74"/>
    </location>
</feature>
<name>A0AAV3BV97_CLOPF</name>
<evidence type="ECO:0000313" key="7">
    <source>
        <dbReference type="EMBL" id="EDT25043.1"/>
    </source>
</evidence>
<feature type="transmembrane region" description="Helical" evidence="5">
    <location>
        <begin position="5"/>
        <end position="21"/>
    </location>
</feature>
<evidence type="ECO:0000313" key="8">
    <source>
        <dbReference type="Proteomes" id="UP000004342"/>
    </source>
</evidence>
<feature type="transmembrane region" description="Helical" evidence="5">
    <location>
        <begin position="139"/>
        <end position="161"/>
    </location>
</feature>
<evidence type="ECO:0000256" key="2">
    <source>
        <dbReference type="ARBA" id="ARBA00022692"/>
    </source>
</evidence>
<comment type="subcellular location">
    <subcellularLocation>
        <location evidence="1">Membrane</location>
        <topology evidence="1">Multi-pass membrane protein</topology>
    </subcellularLocation>
</comment>
<dbReference type="PANTHER" id="PTHR37422">
    <property type="entry name" value="TEICHURONIC ACID BIOSYNTHESIS PROTEIN TUAE"/>
    <property type="match status" value="1"/>
</dbReference>
<feature type="transmembrane region" description="Helical" evidence="5">
    <location>
        <begin position="27"/>
        <end position="45"/>
    </location>
</feature>
<accession>A0AAV3BV97</accession>
<organism evidence="7 8">
    <name type="scientific">Clostridium perfringens B str. ATCC 3626</name>
    <dbReference type="NCBI Taxonomy" id="451754"/>
    <lineage>
        <taxon>Bacteria</taxon>
        <taxon>Bacillati</taxon>
        <taxon>Bacillota</taxon>
        <taxon>Clostridia</taxon>
        <taxon>Eubacteriales</taxon>
        <taxon>Clostridiaceae</taxon>
        <taxon>Clostridium</taxon>
    </lineage>
</organism>
<evidence type="ECO:0000259" key="6">
    <source>
        <dbReference type="Pfam" id="PF04932"/>
    </source>
</evidence>
<evidence type="ECO:0000256" key="5">
    <source>
        <dbReference type="SAM" id="Phobius"/>
    </source>
</evidence>
<proteinExistence type="predicted"/>
<dbReference type="InterPro" id="IPR007016">
    <property type="entry name" value="O-antigen_ligase-rel_domated"/>
</dbReference>
<feature type="transmembrane region" description="Helical" evidence="5">
    <location>
        <begin position="86"/>
        <end position="104"/>
    </location>
</feature>
<reference evidence="7 8" key="1">
    <citation type="submission" date="2007-07" db="EMBL/GenBank/DDBJ databases">
        <title>Annotation of Clostridium perfringens B str. ATCC 3626.</title>
        <authorList>
            <person name="Paulsen I."/>
            <person name="Sebastian Y."/>
        </authorList>
    </citation>
    <scope>NUCLEOTIDE SEQUENCE [LARGE SCALE GENOMIC DNA]</scope>
    <source>
        <strain evidence="8">B str. ATCC 3626</strain>
    </source>
</reference>
<keyword evidence="3 5" id="KW-1133">Transmembrane helix</keyword>
<feature type="transmembrane region" description="Helical" evidence="5">
    <location>
        <begin position="215"/>
        <end position="232"/>
    </location>
</feature>
<dbReference type="Pfam" id="PF04932">
    <property type="entry name" value="Wzy_C"/>
    <property type="match status" value="1"/>
</dbReference>
<dbReference type="Proteomes" id="UP000004342">
    <property type="component" value="Unassembled WGS sequence"/>
</dbReference>
<feature type="domain" description="O-antigen ligase-related" evidence="6">
    <location>
        <begin position="174"/>
        <end position="315"/>
    </location>
</feature>
<evidence type="ECO:0000256" key="3">
    <source>
        <dbReference type="ARBA" id="ARBA00022989"/>
    </source>
</evidence>
<feature type="transmembrane region" description="Helical" evidence="5">
    <location>
        <begin position="300"/>
        <end position="322"/>
    </location>
</feature>
<evidence type="ECO:0000256" key="1">
    <source>
        <dbReference type="ARBA" id="ARBA00004141"/>
    </source>
</evidence>
<feature type="transmembrane region" description="Helical" evidence="5">
    <location>
        <begin position="274"/>
        <end position="294"/>
    </location>
</feature>
<dbReference type="GO" id="GO:0016020">
    <property type="term" value="C:membrane"/>
    <property type="evidence" value="ECO:0007669"/>
    <property type="project" value="UniProtKB-SubCell"/>
</dbReference>
<feature type="transmembrane region" description="Helical" evidence="5">
    <location>
        <begin position="334"/>
        <end position="350"/>
    </location>
</feature>
<feature type="transmembrane region" description="Helical" evidence="5">
    <location>
        <begin position="173"/>
        <end position="203"/>
    </location>
</feature>
<evidence type="ECO:0000256" key="4">
    <source>
        <dbReference type="ARBA" id="ARBA00023136"/>
    </source>
</evidence>
<dbReference type="PANTHER" id="PTHR37422:SF17">
    <property type="entry name" value="O-ANTIGEN LIGASE"/>
    <property type="match status" value="1"/>
</dbReference>
<keyword evidence="4 5" id="KW-0472">Membrane</keyword>
<sequence length="378" mass="44418">MINWIIFYICFLNFFVNYTLISKLKYIIYILISIFCLFIILKNIYKFRFERKNLIFIFCIFMISTIPSSILMFGNKNASELFSPYIRIYLLIPILIYINIYISTEKIISSLVKFSVPINAISFFQILKDKSDFGRIQSVFSHPNFYAFYLIVIILSIIYLIKEKKLNKKLAIIYFFINLILIIAAGSKTAFLALSVVLLYLFLKFILKANNLLKFPLVIITILLSILVLFLFKDKLLDLRIFNINYGLQDNQINSYAWRFLNWKSKFEFFGENIFSILFGLGWGSEILYGFYGFAMHNEYLRIIFETGLIGNIILLIFTFIFISNIKSLKNKNIKEFFISFFIVILIGSLSENIFVAVETTVLYLSLIFSINLSKKNY</sequence>
<feature type="transmembrane region" description="Helical" evidence="5">
    <location>
        <begin position="111"/>
        <end position="127"/>
    </location>
</feature>
<dbReference type="EMBL" id="ABDV01000002">
    <property type="protein sequence ID" value="EDT25043.1"/>
    <property type="molecule type" value="Genomic_DNA"/>
</dbReference>
<dbReference type="AlphaFoldDB" id="A0AAV3BV97"/>
<keyword evidence="2 5" id="KW-0812">Transmembrane</keyword>